<feature type="binding site" evidence="4">
    <location>
        <position position="39"/>
    </location>
    <ligand>
        <name>S-adenosyl-L-methionine</name>
        <dbReference type="ChEBI" id="CHEBI:59789"/>
    </ligand>
</feature>
<feature type="binding site" evidence="4">
    <location>
        <begin position="115"/>
        <end position="116"/>
    </location>
    <ligand>
        <name>S-adenosyl-L-methionine</name>
        <dbReference type="ChEBI" id="CHEBI:59789"/>
    </ligand>
</feature>
<dbReference type="SUPFAM" id="SSF53335">
    <property type="entry name" value="S-adenosyl-L-methionine-dependent methyltransferases"/>
    <property type="match status" value="1"/>
</dbReference>
<feature type="binding site" evidence="4">
    <location>
        <position position="87"/>
    </location>
    <ligand>
        <name>S-adenosyl-L-methionine</name>
        <dbReference type="ChEBI" id="CHEBI:59789"/>
    </ligand>
</feature>
<dbReference type="GO" id="GO:0000287">
    <property type="term" value="F:magnesium ion binding"/>
    <property type="evidence" value="ECO:0007669"/>
    <property type="project" value="UniProtKB-UniRule"/>
</dbReference>
<sequence>MSEFITDWLQKFLKDTVPPRDPLLKKLEEQAACEHIPIIYPEVGQFLYFLIRLQKPKSILEVGTAIGYSTIWMARAAGPETQIKTIEINEDRAYQAWLNFKEAGIEKQIQSIVGDAIDMIGKLDTSFDLIFLDAAKGQYLNFFKEVIDLLNPGGLIVADNVLLNGWVANHKLIPHRRMKTMVNRMTDYIKLVMNHPELTSAIVPIGDGMALSLKEVRKR</sequence>
<dbReference type="PANTHER" id="PTHR10509:SF14">
    <property type="entry name" value="CAFFEOYL-COA O-METHYLTRANSFERASE 3-RELATED"/>
    <property type="match status" value="1"/>
</dbReference>
<name>A0A3Q9HRA4_9FIRM</name>
<evidence type="ECO:0000313" key="5">
    <source>
        <dbReference type="EMBL" id="AZR73620.1"/>
    </source>
</evidence>
<evidence type="ECO:0000256" key="2">
    <source>
        <dbReference type="ARBA" id="ARBA00022679"/>
    </source>
</evidence>
<keyword evidence="6" id="KW-1185">Reference proteome</keyword>
<evidence type="ECO:0000256" key="4">
    <source>
        <dbReference type="HAMAP-Rule" id="MF_02217"/>
    </source>
</evidence>
<proteinExistence type="inferred from homology"/>
<evidence type="ECO:0000256" key="1">
    <source>
        <dbReference type="ARBA" id="ARBA00022603"/>
    </source>
</evidence>
<dbReference type="AlphaFoldDB" id="A0A3Q9HRA4"/>
<dbReference type="PANTHER" id="PTHR10509">
    <property type="entry name" value="O-METHYLTRANSFERASE-RELATED"/>
    <property type="match status" value="1"/>
</dbReference>
<dbReference type="GO" id="GO:0016300">
    <property type="term" value="F:tRNA (uridine) methyltransferase activity"/>
    <property type="evidence" value="ECO:0007669"/>
    <property type="project" value="UniProtKB-UniRule"/>
</dbReference>
<dbReference type="EMBL" id="CP016379">
    <property type="protein sequence ID" value="AZR73620.1"/>
    <property type="molecule type" value="Genomic_DNA"/>
</dbReference>
<feature type="binding site" evidence="4">
    <location>
        <position position="160"/>
    </location>
    <ligand>
        <name>Mg(2+)</name>
        <dbReference type="ChEBI" id="CHEBI:18420"/>
    </ligand>
</feature>
<dbReference type="InterPro" id="IPR002935">
    <property type="entry name" value="SAM_O-MeTrfase"/>
</dbReference>
<comment type="catalytic activity">
    <reaction evidence="4">
        <text>5-hydroxyuridine(34) in tRNA + S-adenosyl-L-methionine = 5-methoxyuridine(34) in tRNA + S-adenosyl-L-homocysteine + H(+)</text>
        <dbReference type="Rhea" id="RHEA:60524"/>
        <dbReference type="Rhea" id="RHEA-COMP:13381"/>
        <dbReference type="Rhea" id="RHEA-COMP:15591"/>
        <dbReference type="ChEBI" id="CHEBI:15378"/>
        <dbReference type="ChEBI" id="CHEBI:57856"/>
        <dbReference type="ChEBI" id="CHEBI:59789"/>
        <dbReference type="ChEBI" id="CHEBI:136877"/>
        <dbReference type="ChEBI" id="CHEBI:143860"/>
    </reaction>
</comment>
<feature type="binding site" evidence="4">
    <location>
        <position position="159"/>
    </location>
    <ligand>
        <name>Mg(2+)</name>
        <dbReference type="ChEBI" id="CHEBI:18420"/>
    </ligand>
</feature>
<keyword evidence="2 4" id="KW-0808">Transferase</keyword>
<keyword evidence="4" id="KW-0460">Magnesium</keyword>
<dbReference type="GO" id="GO:0030488">
    <property type="term" value="P:tRNA methylation"/>
    <property type="evidence" value="ECO:0007669"/>
    <property type="project" value="UniProtKB-UniRule"/>
</dbReference>
<dbReference type="RefSeq" id="WP_127016961.1">
    <property type="nucleotide sequence ID" value="NZ_CP016379.1"/>
</dbReference>
<dbReference type="InterPro" id="IPR043675">
    <property type="entry name" value="TrmR_methyltr"/>
</dbReference>
<dbReference type="PROSITE" id="PS51682">
    <property type="entry name" value="SAM_OMT_I"/>
    <property type="match status" value="1"/>
</dbReference>
<dbReference type="Pfam" id="PF01596">
    <property type="entry name" value="Methyltransf_3"/>
    <property type="match status" value="1"/>
</dbReference>
<dbReference type="InterPro" id="IPR050362">
    <property type="entry name" value="Cation-dep_OMT"/>
</dbReference>
<feature type="binding site" evidence="4">
    <location>
        <position position="69"/>
    </location>
    <ligand>
        <name>S-adenosyl-L-methionine</name>
        <dbReference type="ChEBI" id="CHEBI:59789"/>
    </ligand>
</feature>
<keyword evidence="4" id="KW-0819">tRNA processing</keyword>
<dbReference type="Gene3D" id="3.40.50.150">
    <property type="entry name" value="Vaccinia Virus protein VP39"/>
    <property type="match status" value="1"/>
</dbReference>
<dbReference type="Proteomes" id="UP000267250">
    <property type="component" value="Chromosome"/>
</dbReference>
<feature type="binding site" evidence="4">
    <location>
        <position position="133"/>
    </location>
    <ligand>
        <name>Mg(2+)</name>
        <dbReference type="ChEBI" id="CHEBI:18420"/>
    </ligand>
</feature>
<comment type="function">
    <text evidence="4">Catalyzes the methylation of 5-hydroxyuridine (ho5U) to form 5-methoxyuridine (mo5U) at position 34 in tRNAs.</text>
</comment>
<reference evidence="5 6" key="1">
    <citation type="submission" date="2016-07" db="EMBL/GenBank/DDBJ databases">
        <title>Genome and transcriptome analysis of iron-reducing fermentative bacteria Anoxybacter fermentans.</title>
        <authorList>
            <person name="Zeng X."/>
            <person name="Shao Z."/>
        </authorList>
    </citation>
    <scope>NUCLEOTIDE SEQUENCE [LARGE SCALE GENOMIC DNA]</scope>
    <source>
        <strain evidence="5 6">DY22613</strain>
    </source>
</reference>
<keyword evidence="1 4" id="KW-0489">Methyltransferase</keyword>
<evidence type="ECO:0000313" key="6">
    <source>
        <dbReference type="Proteomes" id="UP000267250"/>
    </source>
</evidence>
<comment type="similarity">
    <text evidence="4">Belongs to the class I-like SAM-binding methyltransferase superfamily. Cation-dependent O-methyltransferase family.</text>
</comment>
<dbReference type="EC" id="2.1.1.-" evidence="4"/>
<dbReference type="KEGG" id="aft:BBF96_09595"/>
<feature type="binding site" evidence="4">
    <location>
        <position position="133"/>
    </location>
    <ligand>
        <name>S-adenosyl-L-methionine</name>
        <dbReference type="ChEBI" id="CHEBI:59789"/>
    </ligand>
</feature>
<accession>A0A3Q9HRA4</accession>
<gene>
    <name evidence="4" type="primary">trmR</name>
    <name evidence="5" type="ORF">BBF96_09595</name>
</gene>
<comment type="subunit">
    <text evidence="4">Homodimer.</text>
</comment>
<keyword evidence="3 4" id="KW-0949">S-adenosyl-L-methionine</keyword>
<dbReference type="GO" id="GO:0008757">
    <property type="term" value="F:S-adenosylmethionine-dependent methyltransferase activity"/>
    <property type="evidence" value="ECO:0007669"/>
    <property type="project" value="TreeGrafter"/>
</dbReference>
<dbReference type="CDD" id="cd02440">
    <property type="entry name" value="AdoMet_MTases"/>
    <property type="match status" value="1"/>
</dbReference>
<dbReference type="HAMAP" id="MF_02217">
    <property type="entry name" value="TrmR_methyltr"/>
    <property type="match status" value="1"/>
</dbReference>
<evidence type="ECO:0000256" key="3">
    <source>
        <dbReference type="ARBA" id="ARBA00022691"/>
    </source>
</evidence>
<dbReference type="OrthoDB" id="9799672at2"/>
<organism evidence="5 6">
    <name type="scientific">Anoxybacter fermentans</name>
    <dbReference type="NCBI Taxonomy" id="1323375"/>
    <lineage>
        <taxon>Bacteria</taxon>
        <taxon>Bacillati</taxon>
        <taxon>Bacillota</taxon>
        <taxon>Clostridia</taxon>
        <taxon>Halanaerobiales</taxon>
        <taxon>Anoxybacter</taxon>
    </lineage>
</organism>
<dbReference type="GO" id="GO:0008171">
    <property type="term" value="F:O-methyltransferase activity"/>
    <property type="evidence" value="ECO:0007669"/>
    <property type="project" value="InterPro"/>
</dbReference>
<dbReference type="InterPro" id="IPR029063">
    <property type="entry name" value="SAM-dependent_MTases_sf"/>
</dbReference>
<keyword evidence="4" id="KW-0479">Metal-binding</keyword>
<protein>
    <recommendedName>
        <fullName evidence="4">tRNA 5-hydroxyuridine methyltransferase</fullName>
        <ecNumber evidence="4">2.1.1.-</ecNumber>
    </recommendedName>
    <alternativeName>
        <fullName evidence="4">ho5U methyltransferase</fullName>
    </alternativeName>
</protein>